<dbReference type="Pfam" id="PF01522">
    <property type="entry name" value="Polysacc_deac_1"/>
    <property type="match status" value="1"/>
</dbReference>
<accession>A0ABZ2EWG0</accession>
<dbReference type="SUPFAM" id="SSF88713">
    <property type="entry name" value="Glycoside hydrolase/deacetylase"/>
    <property type="match status" value="1"/>
</dbReference>
<evidence type="ECO:0000256" key="2">
    <source>
        <dbReference type="ARBA" id="ARBA00022801"/>
    </source>
</evidence>
<dbReference type="EMBL" id="CP117523">
    <property type="protein sequence ID" value="WWD84254.1"/>
    <property type="molecule type" value="Genomic_DNA"/>
</dbReference>
<dbReference type="Gene3D" id="3.20.20.370">
    <property type="entry name" value="Glycoside hydrolase/deacetylase"/>
    <property type="match status" value="1"/>
</dbReference>
<dbReference type="RefSeq" id="WP_018592490.1">
    <property type="nucleotide sequence ID" value="NZ_CP117523.1"/>
</dbReference>
<evidence type="ECO:0000313" key="6">
    <source>
        <dbReference type="Proteomes" id="UP001348492"/>
    </source>
</evidence>
<dbReference type="InterPro" id="IPR050248">
    <property type="entry name" value="Polysacc_deacetylase_ArnD"/>
</dbReference>
<dbReference type="PROSITE" id="PS51677">
    <property type="entry name" value="NODB"/>
    <property type="match status" value="1"/>
</dbReference>
<feature type="transmembrane region" description="Helical" evidence="3">
    <location>
        <begin position="7"/>
        <end position="23"/>
    </location>
</feature>
<evidence type="ECO:0000259" key="4">
    <source>
        <dbReference type="PROSITE" id="PS51677"/>
    </source>
</evidence>
<keyword evidence="3" id="KW-0472">Membrane</keyword>
<dbReference type="PANTHER" id="PTHR10587">
    <property type="entry name" value="GLYCOSYL TRANSFERASE-RELATED"/>
    <property type="match status" value="1"/>
</dbReference>
<keyword evidence="1" id="KW-0479">Metal-binding</keyword>
<dbReference type="Proteomes" id="UP001348492">
    <property type="component" value="Chromosome"/>
</dbReference>
<feature type="domain" description="NodB homology" evidence="4">
    <location>
        <begin position="44"/>
        <end position="224"/>
    </location>
</feature>
<dbReference type="GO" id="GO:0016787">
    <property type="term" value="F:hydrolase activity"/>
    <property type="evidence" value="ECO:0007669"/>
    <property type="project" value="UniProtKB-KW"/>
</dbReference>
<protein>
    <submittedName>
        <fullName evidence="5">Peptidoglycan-N-acetylglucosamine deacetylase</fullName>
        <ecNumber evidence="5">3.5.1.104</ecNumber>
    </submittedName>
</protein>
<dbReference type="InterPro" id="IPR011330">
    <property type="entry name" value="Glyco_hydro/deAcase_b/a-brl"/>
</dbReference>
<evidence type="ECO:0000256" key="1">
    <source>
        <dbReference type="ARBA" id="ARBA00022723"/>
    </source>
</evidence>
<name>A0ABZ2EWG0_9FIRM</name>
<dbReference type="EC" id="3.5.1.104" evidence="5"/>
<keyword evidence="6" id="KW-1185">Reference proteome</keyword>
<gene>
    <name evidence="5" type="ORF">TEGL_26850</name>
</gene>
<evidence type="ECO:0000256" key="3">
    <source>
        <dbReference type="SAM" id="Phobius"/>
    </source>
</evidence>
<sequence length="232" mass="26465">MTSKVKSILLFMITLFIIIPNYYEVSSLVQNNDIFFKNGSREEKIIALTFDDGPHPKETHEVLDVLNKYNVKGTFFVVGKHANWYSEPLIRAAKEGHEIGNHTFTHPDISNLSSEDIKKEIKECEDTLVKLTGKKPTLFRPPYGSYSKDKLGEIAKECGYKIILWTTIDAKDWKNPPSSQISNIIINKAQNGDIILLHDYATENTVKALDRIIPEMMKKGYKFVTVSELINK</sequence>
<organism evidence="5 6">
    <name type="scientific">Terrisporobacter glycolicus ATCC 14880 = DSM 1288</name>
    <dbReference type="NCBI Taxonomy" id="1121315"/>
    <lineage>
        <taxon>Bacteria</taxon>
        <taxon>Bacillati</taxon>
        <taxon>Bacillota</taxon>
        <taxon>Clostridia</taxon>
        <taxon>Peptostreptococcales</taxon>
        <taxon>Peptostreptococcaceae</taxon>
        <taxon>Terrisporobacter</taxon>
    </lineage>
</organism>
<dbReference type="CDD" id="cd10917">
    <property type="entry name" value="CE4_NodB_like_6s_7s"/>
    <property type="match status" value="1"/>
</dbReference>
<dbReference type="PANTHER" id="PTHR10587:SF133">
    <property type="entry name" value="CHITIN DEACETYLASE 1-RELATED"/>
    <property type="match status" value="1"/>
</dbReference>
<keyword evidence="3" id="KW-0812">Transmembrane</keyword>
<keyword evidence="2 5" id="KW-0378">Hydrolase</keyword>
<keyword evidence="3" id="KW-1133">Transmembrane helix</keyword>
<evidence type="ECO:0000313" key="5">
    <source>
        <dbReference type="EMBL" id="WWD84254.1"/>
    </source>
</evidence>
<proteinExistence type="predicted"/>
<reference evidence="5 6" key="1">
    <citation type="journal article" date="2023" name="PLoS ONE">
        <title>Genome-based metabolic and phylogenomic analysis of three Terrisporobacter species.</title>
        <authorList>
            <person name="Boer T."/>
            <person name="Bengelsdorf F.R."/>
            <person name="Bomeke M."/>
            <person name="Daniel R."/>
            <person name="Poehlein A."/>
        </authorList>
    </citation>
    <scope>NUCLEOTIDE SEQUENCE [LARGE SCALE GENOMIC DNA]</scope>
    <source>
        <strain evidence="5 6">DSM 1288</strain>
    </source>
</reference>
<dbReference type="InterPro" id="IPR002509">
    <property type="entry name" value="NODB_dom"/>
</dbReference>